<name>F2R7S5_STRVP</name>
<dbReference type="eggNOG" id="COG2304">
    <property type="taxonomic scope" value="Bacteria"/>
</dbReference>
<dbReference type="InterPro" id="IPR024079">
    <property type="entry name" value="MetalloPept_cat_dom_sf"/>
</dbReference>
<dbReference type="PATRIC" id="fig|953739.5.peg.5265"/>
<proteinExistence type="predicted"/>
<protein>
    <recommendedName>
        <fullName evidence="3">Peptidase M64</fullName>
    </recommendedName>
</protein>
<dbReference type="SMART" id="SM00706">
    <property type="entry name" value="TECPR"/>
    <property type="match status" value="4"/>
</dbReference>
<dbReference type="InterPro" id="IPR006624">
    <property type="entry name" value="Beta-propeller_rpt_TECPR"/>
</dbReference>
<dbReference type="KEGG" id="sve:SVEN_3074"/>
<evidence type="ECO:0008006" key="3">
    <source>
        <dbReference type="Google" id="ProtNLM"/>
    </source>
</evidence>
<dbReference type="EMBL" id="FR845719">
    <property type="protein sequence ID" value="CCA56360.1"/>
    <property type="molecule type" value="Genomic_DNA"/>
</dbReference>
<gene>
    <name evidence="1" type="ordered locus">SVEN_3074</name>
</gene>
<dbReference type="Pfam" id="PF09471">
    <property type="entry name" value="Peptidase_M64"/>
    <property type="match status" value="2"/>
</dbReference>
<reference evidence="1 2" key="1">
    <citation type="journal article" date="2011" name="BMC Genomics">
        <title>Genome-wide analysis of the role of GlnR in Streptomyces venezuelae provides new insights into global nitrogen regulation in actinomycetes.</title>
        <authorList>
            <person name="Pullan S.T."/>
            <person name="Bibb M.J."/>
            <person name="Merrick M."/>
        </authorList>
    </citation>
    <scope>NUCLEOTIDE SEQUENCE [LARGE SCALE GENOMIC DNA]</scope>
    <source>
        <strain evidence="2">ATCC 10712 / CBS 650.69 / DSM 40230 / JCM 4526 / NBRC 13096 / PD 04745</strain>
    </source>
</reference>
<dbReference type="Proteomes" id="UP000006854">
    <property type="component" value="Chromosome"/>
</dbReference>
<organism evidence="1 2">
    <name type="scientific">Streptomyces venezuelae (strain ATCC 10712 / CBS 650.69 / DSM 40230 / JCM 4526 / NBRC 13096 / PD 04745)</name>
    <dbReference type="NCBI Taxonomy" id="953739"/>
    <lineage>
        <taxon>Bacteria</taxon>
        <taxon>Bacillati</taxon>
        <taxon>Actinomycetota</taxon>
        <taxon>Actinomycetes</taxon>
        <taxon>Kitasatosporales</taxon>
        <taxon>Streptomycetaceae</taxon>
        <taxon>Streptomyces</taxon>
    </lineage>
</organism>
<evidence type="ECO:0000313" key="1">
    <source>
        <dbReference type="EMBL" id="CCA56360.1"/>
    </source>
</evidence>
<dbReference type="STRING" id="953739.SVEN_3074"/>
<dbReference type="AlphaFoldDB" id="F2R7S5"/>
<accession>F2R7S5</accession>
<dbReference type="eggNOG" id="COG0791">
    <property type="taxonomic scope" value="Bacteria"/>
</dbReference>
<dbReference type="Gene3D" id="3.40.390.10">
    <property type="entry name" value="Collagenase (Catalytic Domain)"/>
    <property type="match status" value="1"/>
</dbReference>
<dbReference type="InterPro" id="IPR019026">
    <property type="entry name" value="Peptidase_M64_IgA"/>
</dbReference>
<keyword evidence="2" id="KW-1185">Reference proteome</keyword>
<dbReference type="SUPFAM" id="SSF63825">
    <property type="entry name" value="YWTD domain"/>
    <property type="match status" value="1"/>
</dbReference>
<dbReference type="RefSeq" id="WP_015034276.1">
    <property type="nucleotide sequence ID" value="NC_018750.1"/>
</dbReference>
<dbReference type="GeneID" id="93985128"/>
<sequence length="548" mass="57072">MTTSDGTVLGSTRIHGTAPRNRAFTLVLLGDGFTAAEQTAFDTACTSFVTAMTTTPPYDRIGRAVNIWRVNVTSTDSGADDPAGSGGTGATARTYFDSRFGANGIRRLLVCDSSLVLQTAAVQVPEFTVALVVVNSTVYGGSGGSVGTYSLADGATEIALHEIGHTAYGLADEYAYYAGGGETGHDHHPAGEPSEPNVTLTTDRSSVKWGWAIGPSTPLPTMSNPDCATVDSRPSTVPAGTVGCFEGAHYYHCGAYRPEHNCKMRELSAPFCPVCAQVIRARTKVADNICALTPARDAVYRYDGSGTSWTRIGGPAGQIYAGAWGLVATNPTSGDLYRYLGTPDDWQYIGSAGATFAVATDTVYGLTPSRDAVYRYDGSGASWTRIGGPAGQIYAGAWGLVATNPSSGDLYRYLGTPDDWQYIGSAGATFAVATDTVYGLTPSKDAVYRYDGQNSSWTKVGGAAGEIYAGDWGRGLVATGPGAGDPAAYVGEPGSWRPIGTAGASFAVATDSVYKLTPARDAVQRYDGFGLTWTKVGDAAHSIVAGDI</sequence>
<dbReference type="HOGENOM" id="CLU_496878_0_0_11"/>
<evidence type="ECO:0000313" key="2">
    <source>
        <dbReference type="Proteomes" id="UP000006854"/>
    </source>
</evidence>
<dbReference type="GO" id="GO:0008237">
    <property type="term" value="F:metallopeptidase activity"/>
    <property type="evidence" value="ECO:0007669"/>
    <property type="project" value="InterPro"/>
</dbReference>